<feature type="transmembrane region" description="Helical" evidence="9">
    <location>
        <begin position="364"/>
        <end position="389"/>
    </location>
</feature>
<feature type="transmembrane region" description="Helical" evidence="9">
    <location>
        <begin position="167"/>
        <end position="184"/>
    </location>
</feature>
<feature type="transmembrane region" description="Helical" evidence="9">
    <location>
        <begin position="94"/>
        <end position="116"/>
    </location>
</feature>
<evidence type="ECO:0000256" key="9">
    <source>
        <dbReference type="RuleBase" id="RU362002"/>
    </source>
</evidence>
<evidence type="ECO:0000313" key="12">
    <source>
        <dbReference type="Proteomes" id="UP000001551"/>
    </source>
</evidence>
<comment type="subcellular location">
    <subcellularLocation>
        <location evidence="9">Cell membrane</location>
        <topology evidence="9">Multi-pass membrane protein</topology>
    </subcellularLocation>
    <subcellularLocation>
        <location evidence="1">Membrane</location>
        <topology evidence="1">Multi-pass membrane protein</topology>
    </subcellularLocation>
</comment>
<sequence>MGNINSGDIAWMLTSSALVLLMTPGLALFYGGMVKRKNVLNTMASSAFCMGLASILWVLIGFSLSFSGDIAGIIGNLHWFGMQGLESGAAMTAYAPTTVCFAIFQMMFAIITPALITGAVVERMRFSALFIFIAVWSVIVYYPLAHMVWGGGFLFKLGAIDFAGGDVVHISSGVSALTAALVLGKRKNLGRAAYHPHNIPFVFLGAMLLWFGWFGFNAGSAGASNTLAVHAFITTNTACAAALLSWMFIEKIRNKKPTLLGMSTGAVIGLVSITPGAGFVPIWASIIIGAAVSPICYFFVTYVKPKFGYDDSLDAFGCHGIGGIWGGIATGLFALKGFNPDPKLDAVRWNGLFFGQSELFVRQMAAIGITIVVAVVGTLIALGVAKLAVRKLRVSPRDEDVGLDQSEHGEAAYPSFNGMD</sequence>
<evidence type="ECO:0000256" key="4">
    <source>
        <dbReference type="ARBA" id="ARBA00022692"/>
    </source>
</evidence>
<comment type="similarity">
    <text evidence="2 9">Belongs to the ammonia transporter channel (TC 1.A.11.2) family.</text>
</comment>
<evidence type="ECO:0000256" key="7">
    <source>
        <dbReference type="ARBA" id="ARBA00023177"/>
    </source>
</evidence>
<dbReference type="PROSITE" id="PS01219">
    <property type="entry name" value="AMMONIUM_TRANSP"/>
    <property type="match status" value="1"/>
</dbReference>
<evidence type="ECO:0000256" key="8">
    <source>
        <dbReference type="ARBA" id="ARBA00050025"/>
    </source>
</evidence>
<keyword evidence="6 9" id="KW-0472">Membrane</keyword>
<evidence type="ECO:0000256" key="5">
    <source>
        <dbReference type="ARBA" id="ARBA00022989"/>
    </source>
</evidence>
<dbReference type="NCBIfam" id="TIGR00836">
    <property type="entry name" value="amt"/>
    <property type="match status" value="1"/>
</dbReference>
<name>E6U435_ETHHY</name>
<dbReference type="AlphaFoldDB" id="E6U435"/>
<protein>
    <recommendedName>
        <fullName evidence="8 9">Ammonium transporter</fullName>
    </recommendedName>
</protein>
<evidence type="ECO:0000313" key="11">
    <source>
        <dbReference type="EMBL" id="ADU27715.1"/>
    </source>
</evidence>
<dbReference type="PANTHER" id="PTHR43029:SF10">
    <property type="entry name" value="AMMONIUM TRANSPORTER MEP2"/>
    <property type="match status" value="1"/>
</dbReference>
<evidence type="ECO:0000259" key="10">
    <source>
        <dbReference type="Pfam" id="PF00909"/>
    </source>
</evidence>
<keyword evidence="3 9" id="KW-0813">Transport</keyword>
<gene>
    <name evidence="11" type="ordered locus">Ethha_2198</name>
</gene>
<dbReference type="SUPFAM" id="SSF111352">
    <property type="entry name" value="Ammonium transporter"/>
    <property type="match status" value="1"/>
</dbReference>
<dbReference type="Proteomes" id="UP000001551">
    <property type="component" value="Chromosome"/>
</dbReference>
<dbReference type="InterPro" id="IPR024041">
    <property type="entry name" value="NH4_transpt_AmtB-like_dom"/>
</dbReference>
<proteinExistence type="inferred from homology"/>
<keyword evidence="12" id="KW-1185">Reference proteome</keyword>
<dbReference type="GO" id="GO:0008519">
    <property type="term" value="F:ammonium channel activity"/>
    <property type="evidence" value="ECO:0007669"/>
    <property type="project" value="InterPro"/>
</dbReference>
<dbReference type="Pfam" id="PF00909">
    <property type="entry name" value="Ammonium_transp"/>
    <property type="match status" value="1"/>
</dbReference>
<dbReference type="GO" id="GO:0005886">
    <property type="term" value="C:plasma membrane"/>
    <property type="evidence" value="ECO:0007669"/>
    <property type="project" value="UniProtKB-SubCell"/>
</dbReference>
<feature type="transmembrane region" description="Helical" evidence="9">
    <location>
        <begin position="128"/>
        <end position="155"/>
    </location>
</feature>
<dbReference type="InterPro" id="IPR001905">
    <property type="entry name" value="Ammonium_transpt"/>
</dbReference>
<evidence type="ECO:0000256" key="6">
    <source>
        <dbReference type="ARBA" id="ARBA00023136"/>
    </source>
</evidence>
<feature type="domain" description="Ammonium transporter AmtB-like" evidence="10">
    <location>
        <begin position="10"/>
        <end position="413"/>
    </location>
</feature>
<keyword evidence="5 9" id="KW-1133">Transmembrane helix</keyword>
<dbReference type="InterPro" id="IPR029020">
    <property type="entry name" value="Ammonium/urea_transptr"/>
</dbReference>
<dbReference type="eggNOG" id="COG0004">
    <property type="taxonomic scope" value="Bacteria"/>
</dbReference>
<evidence type="ECO:0000256" key="3">
    <source>
        <dbReference type="ARBA" id="ARBA00022448"/>
    </source>
</evidence>
<feature type="transmembrane region" description="Helical" evidence="9">
    <location>
        <begin position="315"/>
        <end position="335"/>
    </location>
</feature>
<dbReference type="STRING" id="663278.Ethha_2198"/>
<dbReference type="PANTHER" id="PTHR43029">
    <property type="entry name" value="AMMONIUM TRANSPORTER MEP2"/>
    <property type="match status" value="1"/>
</dbReference>
<feature type="transmembrane region" description="Helical" evidence="9">
    <location>
        <begin position="282"/>
        <end position="303"/>
    </location>
</feature>
<dbReference type="RefSeq" id="WP_013486063.1">
    <property type="nucleotide sequence ID" value="NC_014828.1"/>
</dbReference>
<dbReference type="EMBL" id="CP002400">
    <property type="protein sequence ID" value="ADU27715.1"/>
    <property type="molecule type" value="Genomic_DNA"/>
</dbReference>
<dbReference type="KEGG" id="eha:Ethha_2198"/>
<evidence type="ECO:0000256" key="1">
    <source>
        <dbReference type="ARBA" id="ARBA00004141"/>
    </source>
</evidence>
<dbReference type="HOGENOM" id="CLU_000445_33_0_9"/>
<feature type="transmembrane region" description="Helical" evidence="9">
    <location>
        <begin position="12"/>
        <end position="31"/>
    </location>
</feature>
<reference evidence="11 12" key="1">
    <citation type="submission" date="2010-12" db="EMBL/GenBank/DDBJ databases">
        <title>Complete sequence of Ethanoligenens harbinense YUAN-3.</title>
        <authorList>
            <person name="Lucas S."/>
            <person name="Copeland A."/>
            <person name="Lapidus A."/>
            <person name="Cheng J.-F."/>
            <person name="Bruce D."/>
            <person name="Goodwin L."/>
            <person name="Pitluck S."/>
            <person name="Chertkov O."/>
            <person name="Misra M."/>
            <person name="Detter J.C."/>
            <person name="Han C."/>
            <person name="Tapia R."/>
            <person name="Land M."/>
            <person name="Hauser L."/>
            <person name="Jeffries C."/>
            <person name="Kyrpides N."/>
            <person name="Ivanova N."/>
            <person name="Mikhailova N."/>
            <person name="Wang A."/>
            <person name="Mouttaki H."/>
            <person name="He Z."/>
            <person name="Zhou J."/>
            <person name="Hemme C.L."/>
            <person name="Woyke T."/>
        </authorList>
    </citation>
    <scope>NUCLEOTIDE SEQUENCE [LARGE SCALE GENOMIC DNA]</scope>
    <source>
        <strain evidence="12">DSM 18485 / JCM 12961 / CGMCC 1.5033 / YUAN-3</strain>
    </source>
</reference>
<dbReference type="InterPro" id="IPR018047">
    <property type="entry name" value="Ammonium_transpt_CS"/>
</dbReference>
<accession>E6U435</accession>
<evidence type="ECO:0000256" key="2">
    <source>
        <dbReference type="ARBA" id="ARBA00005887"/>
    </source>
</evidence>
<feature type="transmembrane region" description="Helical" evidence="9">
    <location>
        <begin position="228"/>
        <end position="249"/>
    </location>
</feature>
<feature type="transmembrane region" description="Helical" evidence="9">
    <location>
        <begin position="196"/>
        <end position="216"/>
    </location>
</feature>
<keyword evidence="7 9" id="KW-0924">Ammonia transport</keyword>
<organism evidence="11 12">
    <name type="scientific">Ethanoligenens harbinense (strain DSM 18485 / JCM 12961 / CGMCC 1.5033 / YUAN-3)</name>
    <dbReference type="NCBI Taxonomy" id="663278"/>
    <lineage>
        <taxon>Bacteria</taxon>
        <taxon>Bacillati</taxon>
        <taxon>Bacillota</taxon>
        <taxon>Clostridia</taxon>
        <taxon>Eubacteriales</taxon>
        <taxon>Oscillospiraceae</taxon>
        <taxon>Ethanoligenens</taxon>
    </lineage>
</organism>
<feature type="transmembrane region" description="Helical" evidence="9">
    <location>
        <begin position="258"/>
        <end position="276"/>
    </location>
</feature>
<dbReference type="Gene3D" id="1.10.3430.10">
    <property type="entry name" value="Ammonium transporter AmtB like domains"/>
    <property type="match status" value="1"/>
</dbReference>
<keyword evidence="4 9" id="KW-0812">Transmembrane</keyword>